<protein>
    <submittedName>
        <fullName evidence="2">Uncharacterized protein</fullName>
    </submittedName>
</protein>
<dbReference type="RefSeq" id="WP_114545026.1">
    <property type="nucleotide sequence ID" value="NZ_JAJCHC010000007.1"/>
</dbReference>
<reference evidence="1 3" key="1">
    <citation type="journal article" date="2018" name="Elife">
        <title>Discovery and characterization of a prevalent human gut bacterial enzyme sufficient for the inactivation of a family of plant toxins.</title>
        <authorList>
            <person name="Koppel N."/>
            <person name="Bisanz J.E."/>
            <person name="Pandelia M.E."/>
            <person name="Turnbaugh P.J."/>
            <person name="Balskus E.P."/>
        </authorList>
    </citation>
    <scope>NUCLEOTIDE SEQUENCE [LARGE SCALE GENOMIC DNA]</scope>
    <source>
        <strain evidence="1 3">DSM 16107</strain>
    </source>
</reference>
<sequence length="110" mass="11591">MHNVIFQDFIHSTRGVLCIVLVATLMLGACCMVTGRLMAPPHAAATTVDVTVVAEVPAAEEQAFVPWGTKVPVLSSLASMLVASDPDATPTSWHGLSVTLCKKLLQAGYL</sequence>
<reference evidence="2" key="3">
    <citation type="journal article" date="2019" name="Microbiol. Resour. Announc.">
        <title>Draft Genome Sequences of Type Strains of Gordonibacter faecihominis, Paraeggerthella hongkongensis, Parvibacter caecicola,Slackia equolifaciens, Slackia faecicanis, and Slackia isoflavoniconvertens.</title>
        <authorList>
            <person name="Danylec N."/>
            <person name="Stoll D.A."/>
            <person name="Dotsch A."/>
            <person name="Huch M."/>
        </authorList>
    </citation>
    <scope>NUCLEOTIDE SEQUENCE</scope>
    <source>
        <strain evidence="2">DSM 16107</strain>
    </source>
</reference>
<organism evidence="2 4">
    <name type="scientific">Eggerthella sinensis</name>
    <dbReference type="NCBI Taxonomy" id="242230"/>
    <lineage>
        <taxon>Bacteria</taxon>
        <taxon>Bacillati</taxon>
        <taxon>Actinomycetota</taxon>
        <taxon>Coriobacteriia</taxon>
        <taxon>Eggerthellales</taxon>
        <taxon>Eggerthellaceae</taxon>
        <taxon>Eggerthella</taxon>
    </lineage>
</organism>
<dbReference type="Proteomes" id="UP000253817">
    <property type="component" value="Unassembled WGS sequence"/>
</dbReference>
<gene>
    <name evidence="1" type="ORF">C1876_01850</name>
    <name evidence="2" type="ORF">DMP09_06910</name>
</gene>
<accession>A0A3N0IYF4</accession>
<evidence type="ECO:0000313" key="3">
    <source>
        <dbReference type="Proteomes" id="UP000253817"/>
    </source>
</evidence>
<comment type="caution">
    <text evidence="2">The sequence shown here is derived from an EMBL/GenBank/DDBJ whole genome shotgun (WGS) entry which is preliminary data.</text>
</comment>
<evidence type="ECO:0000313" key="2">
    <source>
        <dbReference type="EMBL" id="RNM42014.1"/>
    </source>
</evidence>
<keyword evidence="3" id="KW-1185">Reference proteome</keyword>
<dbReference type="Proteomes" id="UP000270112">
    <property type="component" value="Unassembled WGS sequence"/>
</dbReference>
<name>A0A3N0IYF4_9ACTN</name>
<dbReference type="EMBL" id="QICC01000021">
    <property type="protein sequence ID" value="RNM42014.1"/>
    <property type="molecule type" value="Genomic_DNA"/>
</dbReference>
<dbReference type="AlphaFoldDB" id="A0A3N0IYF4"/>
<dbReference type="EMBL" id="PPTT01000002">
    <property type="protein sequence ID" value="RDB71519.1"/>
    <property type="molecule type" value="Genomic_DNA"/>
</dbReference>
<evidence type="ECO:0000313" key="1">
    <source>
        <dbReference type="EMBL" id="RDB71519.1"/>
    </source>
</evidence>
<evidence type="ECO:0000313" key="4">
    <source>
        <dbReference type="Proteomes" id="UP000270112"/>
    </source>
</evidence>
<proteinExistence type="predicted"/>
<reference evidence="4" key="2">
    <citation type="submission" date="2018-05" db="EMBL/GenBank/DDBJ databases">
        <title>Genome Sequencing of selected type strains of the family Eggerthellaceae.</title>
        <authorList>
            <person name="Danylec N."/>
            <person name="Stoll D.A."/>
            <person name="Doetsch A."/>
            <person name="Huch M."/>
        </authorList>
    </citation>
    <scope>NUCLEOTIDE SEQUENCE [LARGE SCALE GENOMIC DNA]</scope>
    <source>
        <strain evidence="4">DSM 16107</strain>
    </source>
</reference>